<evidence type="ECO:0000313" key="4">
    <source>
        <dbReference type="EMBL" id="EAX99502.1"/>
    </source>
</evidence>
<dbReference type="OrthoDB" id="446293at2759"/>
<accession>A2F6E4</accession>
<reference evidence="4" key="2">
    <citation type="journal article" date="2007" name="Science">
        <title>Draft genome sequence of the sexually transmitted pathogen Trichomonas vaginalis.</title>
        <authorList>
            <person name="Carlton J.M."/>
            <person name="Hirt R.P."/>
            <person name="Silva J.C."/>
            <person name="Delcher A.L."/>
            <person name="Schatz M."/>
            <person name="Zhao Q."/>
            <person name="Wortman J.R."/>
            <person name="Bidwell S.L."/>
            <person name="Alsmark U.C.M."/>
            <person name="Besteiro S."/>
            <person name="Sicheritz-Ponten T."/>
            <person name="Noel C.J."/>
            <person name="Dacks J.B."/>
            <person name="Foster P.G."/>
            <person name="Simillion C."/>
            <person name="Van de Peer Y."/>
            <person name="Miranda-Saavedra D."/>
            <person name="Barton G.J."/>
            <person name="Westrop G.D."/>
            <person name="Mueller S."/>
            <person name="Dessi D."/>
            <person name="Fiori P.L."/>
            <person name="Ren Q."/>
            <person name="Paulsen I."/>
            <person name="Zhang H."/>
            <person name="Bastida-Corcuera F.D."/>
            <person name="Simoes-Barbosa A."/>
            <person name="Brown M.T."/>
            <person name="Hayes R.D."/>
            <person name="Mukherjee M."/>
            <person name="Okumura C.Y."/>
            <person name="Schneider R."/>
            <person name="Smith A.J."/>
            <person name="Vanacova S."/>
            <person name="Villalvazo M."/>
            <person name="Haas B.J."/>
            <person name="Pertea M."/>
            <person name="Feldblyum T.V."/>
            <person name="Utterback T.R."/>
            <person name="Shu C.L."/>
            <person name="Osoegawa K."/>
            <person name="de Jong P.J."/>
            <person name="Hrdy I."/>
            <person name="Horvathova L."/>
            <person name="Zubacova Z."/>
            <person name="Dolezal P."/>
            <person name="Malik S.B."/>
            <person name="Logsdon J.M. Jr."/>
            <person name="Henze K."/>
            <person name="Gupta A."/>
            <person name="Wang C.C."/>
            <person name="Dunne R.L."/>
            <person name="Upcroft J.A."/>
            <person name="Upcroft P."/>
            <person name="White O."/>
            <person name="Salzberg S.L."/>
            <person name="Tang P."/>
            <person name="Chiu C.-H."/>
            <person name="Lee Y.-S."/>
            <person name="Embley T.M."/>
            <person name="Coombs G.H."/>
            <person name="Mottram J.C."/>
            <person name="Tachezy J."/>
            <person name="Fraser-Liggett C.M."/>
            <person name="Johnson P.J."/>
        </authorList>
    </citation>
    <scope>NUCLEOTIDE SEQUENCE [LARGE SCALE GENOMIC DNA]</scope>
    <source>
        <strain evidence="4">G3</strain>
    </source>
</reference>
<dbReference type="KEGG" id="tva:4757309"/>
<dbReference type="VEuPathDB" id="TrichDB:TVAG_140000"/>
<protein>
    <submittedName>
        <fullName evidence="4">Uncharacterized protein</fullName>
    </submittedName>
</protein>
<sequence>MRRFLDSALATIGYPTVEPTLDPRYDIAAKNFSILQEDTSQIITTLAQLQQQISNVSRICARLGSNLTVWSEEFPENVKNEAITIESFGKQFDNLTTNFFVPRIEPLIVSPLAKFQSEVMRLVEVRKQRDEAVKQYDHARANYKYLSEKKSSGFEKAEAEYKLTKENYEKYNEDFIETVKKLMNQRENGLDTPAKTLIAILSQFLMQLFREAQKFRTTFPEYVLNGGTVERKSIKDIVFADEPIPEDVQYPVAEDTPPA</sequence>
<evidence type="ECO:0000313" key="5">
    <source>
        <dbReference type="Proteomes" id="UP000001542"/>
    </source>
</evidence>
<organism evidence="4 5">
    <name type="scientific">Trichomonas vaginalis (strain ATCC PRA-98 / G3)</name>
    <dbReference type="NCBI Taxonomy" id="412133"/>
    <lineage>
        <taxon>Eukaryota</taxon>
        <taxon>Metamonada</taxon>
        <taxon>Parabasalia</taxon>
        <taxon>Trichomonadida</taxon>
        <taxon>Trichomonadidae</taxon>
        <taxon>Trichomonas</taxon>
    </lineage>
</organism>
<dbReference type="VEuPathDB" id="TrichDB:TVAGG3_0415110"/>
<proteinExistence type="predicted"/>
<dbReference type="InParanoid" id="A2F6E4"/>
<dbReference type="InterPro" id="IPR046982">
    <property type="entry name" value="BIN3/RVS161-like"/>
</dbReference>
<dbReference type="PANTHER" id="PTHR47174">
    <property type="entry name" value="BRIDGING INTEGRATOR 3"/>
    <property type="match status" value="1"/>
</dbReference>
<evidence type="ECO:0000256" key="2">
    <source>
        <dbReference type="ARBA" id="ARBA00022490"/>
    </source>
</evidence>
<gene>
    <name evidence="4" type="ORF">TVAG_140000</name>
</gene>
<dbReference type="AlphaFoldDB" id="A2F6E4"/>
<dbReference type="GO" id="GO:0005737">
    <property type="term" value="C:cytoplasm"/>
    <property type="evidence" value="ECO:0007669"/>
    <property type="project" value="UniProtKB-SubCell"/>
</dbReference>
<evidence type="ECO:0000256" key="3">
    <source>
        <dbReference type="SAM" id="Coils"/>
    </source>
</evidence>
<dbReference type="GO" id="GO:0051666">
    <property type="term" value="P:actin cortical patch localization"/>
    <property type="evidence" value="ECO:0007669"/>
    <property type="project" value="InterPro"/>
</dbReference>
<dbReference type="GO" id="GO:0006897">
    <property type="term" value="P:endocytosis"/>
    <property type="evidence" value="ECO:0007669"/>
    <property type="project" value="InterPro"/>
</dbReference>
<dbReference type="RefSeq" id="XP_001312432.1">
    <property type="nucleotide sequence ID" value="XM_001312431.1"/>
</dbReference>
<feature type="coiled-coil region" evidence="3">
    <location>
        <begin position="122"/>
        <end position="185"/>
    </location>
</feature>
<dbReference type="EMBL" id="DS113635">
    <property type="protein sequence ID" value="EAX99502.1"/>
    <property type="molecule type" value="Genomic_DNA"/>
</dbReference>
<keyword evidence="3" id="KW-0175">Coiled coil</keyword>
<dbReference type="CDD" id="cd07307">
    <property type="entry name" value="BAR"/>
    <property type="match status" value="1"/>
</dbReference>
<comment type="subcellular location">
    <subcellularLocation>
        <location evidence="1">Cytoplasm</location>
    </subcellularLocation>
</comment>
<dbReference type="GO" id="GO:0015629">
    <property type="term" value="C:actin cytoskeleton"/>
    <property type="evidence" value="ECO:0000318"/>
    <property type="project" value="GO_Central"/>
</dbReference>
<name>A2F6E4_TRIV3</name>
<dbReference type="SUPFAM" id="SSF103657">
    <property type="entry name" value="BAR/IMD domain-like"/>
    <property type="match status" value="1"/>
</dbReference>
<dbReference type="SMR" id="A2F6E4"/>
<evidence type="ECO:0000256" key="1">
    <source>
        <dbReference type="ARBA" id="ARBA00004496"/>
    </source>
</evidence>
<reference evidence="4" key="1">
    <citation type="submission" date="2006-10" db="EMBL/GenBank/DDBJ databases">
        <authorList>
            <person name="Amadeo P."/>
            <person name="Zhao Q."/>
            <person name="Wortman J."/>
            <person name="Fraser-Liggett C."/>
            <person name="Carlton J."/>
        </authorList>
    </citation>
    <scope>NUCLEOTIDE SEQUENCE</scope>
    <source>
        <strain evidence="4">G3</strain>
    </source>
</reference>
<keyword evidence="2" id="KW-0963">Cytoplasm</keyword>
<dbReference type="PANTHER" id="PTHR47174:SF3">
    <property type="entry name" value="BRIDGING INTEGRATOR 3"/>
    <property type="match status" value="1"/>
</dbReference>
<dbReference type="Gene3D" id="1.20.1270.60">
    <property type="entry name" value="Arfaptin homology (AH) domain/BAR domain"/>
    <property type="match status" value="1"/>
</dbReference>
<keyword evidence="5" id="KW-1185">Reference proteome</keyword>
<dbReference type="InterPro" id="IPR027267">
    <property type="entry name" value="AH/BAR_dom_sf"/>
</dbReference>
<dbReference type="Proteomes" id="UP000001542">
    <property type="component" value="Unassembled WGS sequence"/>
</dbReference>